<dbReference type="OrthoDB" id="2015447at2759"/>
<dbReference type="InterPro" id="IPR023209">
    <property type="entry name" value="DAO"/>
</dbReference>
<dbReference type="InParanoid" id="A0A2J6TD45"/>
<dbReference type="EMBL" id="KZ613787">
    <property type="protein sequence ID" value="PMD60954.1"/>
    <property type="molecule type" value="Genomic_DNA"/>
</dbReference>
<dbReference type="GO" id="GO:0003884">
    <property type="term" value="F:D-amino-acid oxidase activity"/>
    <property type="evidence" value="ECO:0007669"/>
    <property type="project" value="InterPro"/>
</dbReference>
<dbReference type="SUPFAM" id="SSF51971">
    <property type="entry name" value="Nucleotide-binding domain"/>
    <property type="match status" value="1"/>
</dbReference>
<dbReference type="SUPFAM" id="SSF54373">
    <property type="entry name" value="FAD-linked reductases, C-terminal domain"/>
    <property type="match status" value="1"/>
</dbReference>
<evidence type="ECO:0000256" key="3">
    <source>
        <dbReference type="ARBA" id="ARBA00022630"/>
    </source>
</evidence>
<evidence type="ECO:0000256" key="5">
    <source>
        <dbReference type="ARBA" id="ARBA00023002"/>
    </source>
</evidence>
<feature type="binding site" evidence="6">
    <location>
        <position position="135"/>
    </location>
    <ligand>
        <name>FAD</name>
        <dbReference type="ChEBI" id="CHEBI:57692"/>
    </ligand>
</feature>
<evidence type="ECO:0000259" key="7">
    <source>
        <dbReference type="Pfam" id="PF01266"/>
    </source>
</evidence>
<protein>
    <submittedName>
        <fullName evidence="8">FAD dependent oxidoreductase</fullName>
    </submittedName>
</protein>
<feature type="binding site" evidence="6">
    <location>
        <position position="167"/>
    </location>
    <ligand>
        <name>FAD</name>
        <dbReference type="ChEBI" id="CHEBI:57692"/>
    </ligand>
</feature>
<feature type="binding site" evidence="6">
    <location>
        <position position="309"/>
    </location>
    <ligand>
        <name>D-dopa</name>
        <dbReference type="ChEBI" id="CHEBI:149689"/>
    </ligand>
</feature>
<dbReference type="STRING" id="1095630.A0A2J6TD45"/>
<dbReference type="GO" id="GO:0071949">
    <property type="term" value="F:FAD binding"/>
    <property type="evidence" value="ECO:0007669"/>
    <property type="project" value="InterPro"/>
</dbReference>
<organism evidence="8 9">
    <name type="scientific">Hyaloscypha bicolor E</name>
    <dbReference type="NCBI Taxonomy" id="1095630"/>
    <lineage>
        <taxon>Eukaryota</taxon>
        <taxon>Fungi</taxon>
        <taxon>Dikarya</taxon>
        <taxon>Ascomycota</taxon>
        <taxon>Pezizomycotina</taxon>
        <taxon>Leotiomycetes</taxon>
        <taxon>Helotiales</taxon>
        <taxon>Hyaloscyphaceae</taxon>
        <taxon>Hyaloscypha</taxon>
        <taxon>Hyaloscypha bicolor</taxon>
    </lineage>
</organism>
<name>A0A2J6TD45_9HELO</name>
<evidence type="ECO:0000256" key="2">
    <source>
        <dbReference type="ARBA" id="ARBA00006730"/>
    </source>
</evidence>
<feature type="binding site" evidence="6">
    <location>
        <position position="216"/>
    </location>
    <ligand>
        <name>D-dopa</name>
        <dbReference type="ChEBI" id="CHEBI:149689"/>
    </ligand>
</feature>
<dbReference type="Proteomes" id="UP000235371">
    <property type="component" value="Unassembled WGS sequence"/>
</dbReference>
<dbReference type="GO" id="GO:0019478">
    <property type="term" value="P:D-amino acid catabolic process"/>
    <property type="evidence" value="ECO:0007669"/>
    <property type="project" value="TreeGrafter"/>
</dbReference>
<dbReference type="PANTHER" id="PTHR11530:SF16">
    <property type="entry name" value="D-AMINO ACID OXIDASE (AFU_ORTHOLOGUE AFUA_5G11290)"/>
    <property type="match status" value="1"/>
</dbReference>
<evidence type="ECO:0000256" key="6">
    <source>
        <dbReference type="PIRSR" id="PIRSR000189-1"/>
    </source>
</evidence>
<feature type="binding site" evidence="6">
    <location>
        <position position="279"/>
    </location>
    <ligand>
        <name>D-dopa</name>
        <dbReference type="ChEBI" id="CHEBI:149689"/>
    </ligand>
</feature>
<dbReference type="PIRSF" id="PIRSF000189">
    <property type="entry name" value="D-aa_oxidase"/>
    <property type="match status" value="1"/>
</dbReference>
<accession>A0A2J6TD45</accession>
<dbReference type="GO" id="GO:0005737">
    <property type="term" value="C:cytoplasm"/>
    <property type="evidence" value="ECO:0007669"/>
    <property type="project" value="TreeGrafter"/>
</dbReference>
<evidence type="ECO:0000313" key="8">
    <source>
        <dbReference type="EMBL" id="PMD60954.1"/>
    </source>
</evidence>
<evidence type="ECO:0000256" key="1">
    <source>
        <dbReference type="ARBA" id="ARBA00001974"/>
    </source>
</evidence>
<feature type="domain" description="FAD dependent oxidoreductase" evidence="7">
    <location>
        <begin position="80"/>
        <end position="322"/>
    </location>
</feature>
<feature type="binding site" evidence="6">
    <location>
        <begin position="47"/>
        <end position="48"/>
    </location>
    <ligand>
        <name>FAD</name>
        <dbReference type="ChEBI" id="CHEBI:57692"/>
    </ligand>
</feature>
<dbReference type="Gene3D" id="3.40.50.720">
    <property type="entry name" value="NAD(P)-binding Rossmann-like Domain"/>
    <property type="match status" value="2"/>
</dbReference>
<dbReference type="PANTHER" id="PTHR11530">
    <property type="entry name" value="D-AMINO ACID OXIDASE"/>
    <property type="match status" value="1"/>
</dbReference>
<dbReference type="Pfam" id="PF01266">
    <property type="entry name" value="DAO"/>
    <property type="match status" value="2"/>
</dbReference>
<dbReference type="InterPro" id="IPR006181">
    <property type="entry name" value="D-amino_acid_oxidase_CS"/>
</dbReference>
<evidence type="ECO:0000256" key="4">
    <source>
        <dbReference type="ARBA" id="ARBA00022827"/>
    </source>
</evidence>
<evidence type="ECO:0000313" key="9">
    <source>
        <dbReference type="Proteomes" id="UP000235371"/>
    </source>
</evidence>
<sequence>MAAAKKHILVLGAGISGLQTSLSLLRRGYRVTIIASHTPGDFSPSYTSPWAGGHWRSHAGTSPSDSALRSYDSGTYKAWTQMLNAAYTTRDAKGRAESAVMGIRYKSICFNPPKYLDYLFKKVQELGVKVIKISVDTASGLSGVVRSVKVVLGKNGLDEVFAMVNCTGLAARHFLENDEAKSLFPIRGQTILVKGEAEMTRTLVGIPDAPESEMLYVVPRPGTGTTILGGCKQVGNWSEEVDKELNERIVARMKRFGLCDELRGQGGDFEVLSYQVGFRPGRTGGPRVEVEDKGKIDGIWVVHNYGHSGAGYQNSIGCAEEVLRLLEPLSIN</sequence>
<keyword evidence="3" id="KW-0285">Flavoprotein</keyword>
<dbReference type="GeneID" id="36584974"/>
<keyword evidence="5" id="KW-0560">Oxidoreductase</keyword>
<dbReference type="RefSeq" id="XP_024737858.1">
    <property type="nucleotide sequence ID" value="XM_024876897.1"/>
</dbReference>
<reference evidence="8 9" key="1">
    <citation type="submission" date="2016-04" db="EMBL/GenBank/DDBJ databases">
        <title>A degradative enzymes factory behind the ericoid mycorrhizal symbiosis.</title>
        <authorList>
            <consortium name="DOE Joint Genome Institute"/>
            <person name="Martino E."/>
            <person name="Morin E."/>
            <person name="Grelet G."/>
            <person name="Kuo A."/>
            <person name="Kohler A."/>
            <person name="Daghino S."/>
            <person name="Barry K."/>
            <person name="Choi C."/>
            <person name="Cichocki N."/>
            <person name="Clum A."/>
            <person name="Copeland A."/>
            <person name="Hainaut M."/>
            <person name="Haridas S."/>
            <person name="Labutti K."/>
            <person name="Lindquist E."/>
            <person name="Lipzen A."/>
            <person name="Khouja H.-R."/>
            <person name="Murat C."/>
            <person name="Ohm R."/>
            <person name="Olson A."/>
            <person name="Spatafora J."/>
            <person name="Veneault-Fourrey C."/>
            <person name="Henrissat B."/>
            <person name="Grigoriev I."/>
            <person name="Martin F."/>
            <person name="Perotto S."/>
        </authorList>
    </citation>
    <scope>NUCLEOTIDE SEQUENCE [LARGE SCALE GENOMIC DNA]</scope>
    <source>
        <strain evidence="8 9">E</strain>
    </source>
</reference>
<dbReference type="AlphaFoldDB" id="A0A2J6TD45"/>
<keyword evidence="4 6" id="KW-0274">FAD</keyword>
<comment type="similarity">
    <text evidence="2">Belongs to the DAMOX/DASOX family.</text>
</comment>
<dbReference type="InterPro" id="IPR006076">
    <property type="entry name" value="FAD-dep_OxRdtase"/>
</dbReference>
<proteinExistence type="inferred from homology"/>
<keyword evidence="9" id="KW-1185">Reference proteome</keyword>
<feature type="domain" description="FAD dependent oxidoreductase" evidence="7">
    <location>
        <begin position="8"/>
        <end position="79"/>
    </location>
</feature>
<dbReference type="PROSITE" id="PS00677">
    <property type="entry name" value="DAO"/>
    <property type="match status" value="1"/>
</dbReference>
<gene>
    <name evidence="8" type="ORF">K444DRAFT_560361</name>
</gene>
<comment type="cofactor">
    <cofactor evidence="1 6">
        <name>FAD</name>
        <dbReference type="ChEBI" id="CHEBI:57692"/>
    </cofactor>
</comment>